<evidence type="ECO:0000256" key="1">
    <source>
        <dbReference type="ARBA" id="ARBA00004418"/>
    </source>
</evidence>
<dbReference type="PANTHER" id="PTHR30368">
    <property type="entry name" value="SULFATE-BINDING PROTEIN"/>
    <property type="match status" value="1"/>
</dbReference>
<sequence length="356" mass="39252">MWLDNWNQWKHTSLLKSLISPFLVAVCLSIATSACAPSNSDSGSARKELTLLSYAVTRPAYKNIIPLFVKEWREKTGQIVTFGQSYGSSGSQTRAVIDGLEADIVALALSADTLKIQNAGLIKPGWEKKTPNGDGIVHRSVGVIVTREGNPKNIKNWDDLARDDISVVTANPKTSGGARWNYMALWGKVIKTGGTEEQAKEFVTKVYANVPVLPRDAREATDAFFVQKQGDALINYENEVILAKEQGQNLPYLVPEINISIDSPIAVVDSYVDKRGTREVAEAFVQFLFTPTAQREFAKVGFRSVIPEVAAEFAGNYPKISTLFTIEDFGGWNQVSPKFFDDGAIFDDIQANIPRR</sequence>
<dbReference type="GO" id="GO:0042597">
    <property type="term" value="C:periplasmic space"/>
    <property type="evidence" value="ECO:0007669"/>
    <property type="project" value="UniProtKB-SubCell"/>
</dbReference>
<dbReference type="GO" id="GO:0140104">
    <property type="term" value="F:molecular carrier activity"/>
    <property type="evidence" value="ECO:0007669"/>
    <property type="project" value="InterPro"/>
</dbReference>
<evidence type="ECO:0000256" key="4">
    <source>
        <dbReference type="ARBA" id="ARBA00022729"/>
    </source>
</evidence>
<dbReference type="NCBIfam" id="TIGR00971">
    <property type="entry name" value="3a0106s03"/>
    <property type="match status" value="1"/>
</dbReference>
<dbReference type="GO" id="GO:1901681">
    <property type="term" value="F:sulfur compound binding"/>
    <property type="evidence" value="ECO:0007669"/>
    <property type="project" value="InterPro"/>
</dbReference>
<keyword evidence="5" id="KW-0574">Periplasm</keyword>
<organism evidence="7 8">
    <name type="scientific">Umezakia ovalisporum FSS-62</name>
    <dbReference type="NCBI Taxonomy" id="2971776"/>
    <lineage>
        <taxon>Bacteria</taxon>
        <taxon>Bacillati</taxon>
        <taxon>Cyanobacteriota</taxon>
        <taxon>Cyanophyceae</taxon>
        <taxon>Nostocales</taxon>
        <taxon>Nodulariaceae</taxon>
        <taxon>Umezakia</taxon>
    </lineage>
</organism>
<evidence type="ECO:0000256" key="3">
    <source>
        <dbReference type="ARBA" id="ARBA00022448"/>
    </source>
</evidence>
<dbReference type="Gene3D" id="3.40.190.10">
    <property type="entry name" value="Periplasmic binding protein-like II"/>
    <property type="match status" value="2"/>
</dbReference>
<dbReference type="RefSeq" id="WP_280700938.1">
    <property type="nucleotide sequence ID" value="NZ_JANQDL010000101.1"/>
</dbReference>
<evidence type="ECO:0000256" key="2">
    <source>
        <dbReference type="ARBA" id="ARBA00006099"/>
    </source>
</evidence>
<accession>A0AA43KFS4</accession>
<dbReference type="Pfam" id="PF13531">
    <property type="entry name" value="SBP_bac_11"/>
    <property type="match status" value="1"/>
</dbReference>
<protein>
    <submittedName>
        <fullName evidence="7">Sulfate ABC transporter substrate-binding protein</fullName>
    </submittedName>
</protein>
<reference evidence="7 8" key="1">
    <citation type="journal article" date="2023" name="J. Phycol.">
        <title>Chrysosporum ovalisporum is synonymous with the true-branching cyanobacterium Umezakia natans (Nostocales/Aphanizomenonaceae).</title>
        <authorList>
            <person name="McGregor G.B."/>
            <person name="Sendall B.C."/>
            <person name="Niiyama Y."/>
            <person name="Tuji A."/>
            <person name="Willis A."/>
        </authorList>
    </citation>
    <scope>NUCLEOTIDE SEQUENCE [LARGE SCALE GENOMIC DNA]</scope>
    <source>
        <strain evidence="7 8">FSS-62</strain>
    </source>
</reference>
<comment type="similarity">
    <text evidence="2">Belongs to the prokaryotic sulfate-binding protein family.</text>
</comment>
<evidence type="ECO:0000256" key="5">
    <source>
        <dbReference type="ARBA" id="ARBA00022764"/>
    </source>
</evidence>
<dbReference type="PANTHER" id="PTHR30368:SF2">
    <property type="entry name" value="SULFATE-BINDING PROTEIN"/>
    <property type="match status" value="1"/>
</dbReference>
<feature type="signal peptide" evidence="6">
    <location>
        <begin position="1"/>
        <end position="36"/>
    </location>
</feature>
<evidence type="ECO:0000313" key="7">
    <source>
        <dbReference type="EMBL" id="MDH6065144.1"/>
    </source>
</evidence>
<dbReference type="InterPro" id="IPR034408">
    <property type="entry name" value="Sulphate/thiosulphate_BS"/>
</dbReference>
<dbReference type="Proteomes" id="UP001159370">
    <property type="component" value="Unassembled WGS sequence"/>
</dbReference>
<gene>
    <name evidence="7" type="ORF">NWP23_15550</name>
</gene>
<comment type="caution">
    <text evidence="7">The sequence shown here is derived from an EMBL/GenBank/DDBJ whole genome shotgun (WGS) entry which is preliminary data.</text>
</comment>
<dbReference type="SUPFAM" id="SSF53850">
    <property type="entry name" value="Periplasmic binding protein-like II"/>
    <property type="match status" value="1"/>
</dbReference>
<evidence type="ECO:0000313" key="8">
    <source>
        <dbReference type="Proteomes" id="UP001159370"/>
    </source>
</evidence>
<feature type="chain" id="PRO_5041469312" evidence="6">
    <location>
        <begin position="37"/>
        <end position="356"/>
    </location>
</feature>
<dbReference type="EMBL" id="JANQDL010000101">
    <property type="protein sequence ID" value="MDH6065144.1"/>
    <property type="molecule type" value="Genomic_DNA"/>
</dbReference>
<dbReference type="PROSITE" id="PS00757">
    <property type="entry name" value="PROK_SULFATE_BIND_2"/>
    <property type="match status" value="1"/>
</dbReference>
<dbReference type="AlphaFoldDB" id="A0AA43KFS4"/>
<proteinExistence type="inferred from homology"/>
<keyword evidence="3" id="KW-0813">Transport</keyword>
<dbReference type="CDD" id="cd01005">
    <property type="entry name" value="PBP2_CysP"/>
    <property type="match status" value="1"/>
</dbReference>
<name>A0AA43KFS4_9CYAN</name>
<keyword evidence="4 6" id="KW-0732">Signal</keyword>
<dbReference type="GO" id="GO:1902358">
    <property type="term" value="P:sulfate transmembrane transport"/>
    <property type="evidence" value="ECO:0007669"/>
    <property type="project" value="InterPro"/>
</dbReference>
<dbReference type="InterPro" id="IPR005669">
    <property type="entry name" value="Thiosulph/SO4-bd"/>
</dbReference>
<evidence type="ECO:0000256" key="6">
    <source>
        <dbReference type="SAM" id="SignalP"/>
    </source>
</evidence>
<comment type="subcellular location">
    <subcellularLocation>
        <location evidence="1">Periplasm</location>
    </subcellularLocation>
</comment>